<dbReference type="HOGENOM" id="CLU_920150_0_0_2"/>
<evidence type="ECO:0000256" key="1">
    <source>
        <dbReference type="SAM" id="Phobius"/>
    </source>
</evidence>
<dbReference type="KEGG" id="nev:NTE_01803"/>
<reference evidence="2 3" key="1">
    <citation type="journal article" date="2014" name="PLoS ONE">
        <title>Genome Sequence of Candidatus Nitrososphaera evergladensis from Group I.1b Enriched from Everglades Soil Reveals Novel Genomic Features of the Ammonia-Oxidizing Archaea.</title>
        <authorList>
            <person name="Zhalnina K.V."/>
            <person name="Dias R."/>
            <person name="Leonard M.T."/>
            <person name="Dorr de Quadros P."/>
            <person name="Camargo F.A."/>
            <person name="Drew J.C."/>
            <person name="Farmerie W.G."/>
            <person name="Daroub S.H."/>
            <person name="Triplett E.W."/>
        </authorList>
    </citation>
    <scope>NUCLEOTIDE SEQUENCE [LARGE SCALE GENOMIC DNA]</scope>
    <source>
        <strain evidence="2 3">SR1</strain>
    </source>
</reference>
<feature type="transmembrane region" description="Helical" evidence="1">
    <location>
        <begin position="283"/>
        <end position="301"/>
    </location>
</feature>
<dbReference type="AlphaFoldDB" id="A0A075MX48"/>
<keyword evidence="1" id="KW-1133">Transmembrane helix</keyword>
<accession>A0A075MX48</accession>
<gene>
    <name evidence="2" type="ORF">NTE_01803</name>
</gene>
<keyword evidence="1" id="KW-0812">Transmembrane</keyword>
<dbReference type="eggNOG" id="arCOG07088">
    <property type="taxonomic scope" value="Archaea"/>
</dbReference>
<name>A0A075MX48_9ARCH</name>
<proteinExistence type="predicted"/>
<sequence>MSSRKIHYLSLFSFSVILFAGIFLNSSFETSVRAAFAVNPTFNATKGYQYIANQYNATYGLVRESETIPTYWLWTDNLLASEVLKDYNYQMSANITSSIKVYTSNYDLDYRHPQGVLFNNVAYFNGVTNKQVNGAVWYSDSDGQELSCGDYADIAFLKSMYLYKAGKFIDAKTCYDMGASMFDGIGMRDSAFNGDGQRYSTYKLALWQIASNVTGYPIPKEPMMIIPFMQNQTTGGIYTHYRADLTPDSLTNVETTSLVIMAEKGVTHEKPAAIASENQHLEMIKWLIGAFVVAGFAILLFKNR</sequence>
<evidence type="ECO:0000313" key="2">
    <source>
        <dbReference type="EMBL" id="AIF83864.1"/>
    </source>
</evidence>
<keyword evidence="1" id="KW-0472">Membrane</keyword>
<dbReference type="STRING" id="1459636.NTE_01803"/>
<dbReference type="EMBL" id="CP007174">
    <property type="protein sequence ID" value="AIF83864.1"/>
    <property type="molecule type" value="Genomic_DNA"/>
</dbReference>
<keyword evidence="3" id="KW-1185">Reference proteome</keyword>
<protein>
    <submittedName>
        <fullName evidence="2">Uncharacterized protein</fullName>
    </submittedName>
</protein>
<evidence type="ECO:0000313" key="3">
    <source>
        <dbReference type="Proteomes" id="UP000028194"/>
    </source>
</evidence>
<dbReference type="Proteomes" id="UP000028194">
    <property type="component" value="Chromosome"/>
</dbReference>
<organism evidence="2 3">
    <name type="scientific">Candidatus Nitrososphaera evergladensis SR1</name>
    <dbReference type="NCBI Taxonomy" id="1459636"/>
    <lineage>
        <taxon>Archaea</taxon>
        <taxon>Nitrososphaerota</taxon>
        <taxon>Nitrososphaeria</taxon>
        <taxon>Nitrososphaerales</taxon>
        <taxon>Nitrososphaeraceae</taxon>
        <taxon>Nitrososphaera</taxon>
    </lineage>
</organism>